<name>A0ABX8UVY7_9BURK</name>
<dbReference type="RefSeq" id="WP_219802776.1">
    <property type="nucleotide sequence ID" value="NZ_CP080096.1"/>
</dbReference>
<feature type="region of interest" description="Disordered" evidence="1">
    <location>
        <begin position="137"/>
        <end position="176"/>
    </location>
</feature>
<feature type="compositionally biased region" description="Basic and acidic residues" evidence="1">
    <location>
        <begin position="92"/>
        <end position="108"/>
    </location>
</feature>
<feature type="compositionally biased region" description="Polar residues" evidence="1">
    <location>
        <begin position="155"/>
        <end position="164"/>
    </location>
</feature>
<dbReference type="EMBL" id="CP080096">
    <property type="protein sequence ID" value="QYD73155.1"/>
    <property type="molecule type" value="Genomic_DNA"/>
</dbReference>
<organism evidence="2 3">
    <name type="scientific">Paraburkholderia edwinii</name>
    <dbReference type="NCBI Taxonomy" id="2861782"/>
    <lineage>
        <taxon>Bacteria</taxon>
        <taxon>Pseudomonadati</taxon>
        <taxon>Pseudomonadota</taxon>
        <taxon>Betaproteobacteria</taxon>
        <taxon>Burkholderiales</taxon>
        <taxon>Burkholderiaceae</taxon>
        <taxon>Paraburkholderia</taxon>
    </lineage>
</organism>
<accession>A0ABX8UVY7</accession>
<gene>
    <name evidence="2" type="ORF">KZJ38_26230</name>
</gene>
<dbReference type="Proteomes" id="UP000826462">
    <property type="component" value="Chromosome 2"/>
</dbReference>
<feature type="region of interest" description="Disordered" evidence="1">
    <location>
        <begin position="72"/>
        <end position="117"/>
    </location>
</feature>
<evidence type="ECO:0000313" key="2">
    <source>
        <dbReference type="EMBL" id="QYD73155.1"/>
    </source>
</evidence>
<protein>
    <submittedName>
        <fullName evidence="2">Uncharacterized protein</fullName>
    </submittedName>
</protein>
<evidence type="ECO:0000256" key="1">
    <source>
        <dbReference type="SAM" id="MobiDB-lite"/>
    </source>
</evidence>
<evidence type="ECO:0000313" key="3">
    <source>
        <dbReference type="Proteomes" id="UP000826462"/>
    </source>
</evidence>
<reference evidence="2 3" key="1">
    <citation type="submission" date="2021-07" db="EMBL/GenBank/DDBJ databases">
        <title>Paraburkholderia edwinii protects Aspergillus sp. from phenazines by acting as a toxin sponge.</title>
        <authorList>
            <person name="Dahlstrom K.M."/>
            <person name="Newman D.K."/>
        </authorList>
    </citation>
    <scope>NUCLEOTIDE SEQUENCE [LARGE SCALE GENOMIC DNA]</scope>
    <source>
        <strain evidence="2 3">Pe01</strain>
    </source>
</reference>
<sequence length="176" mass="18616">MGLGVALSAFALVFGGYVAIAGMGNPAIRRAEALMPRVVGMTWLPGDLAAYPEIPASATLAVAQPASEVTPLADVQPPPIAKKQSVAAAAPARERARTAQSAARREPTLRTGDACTSTNQRGCVRKYATKAPAVDPFRGVGNGPRRVQRDFDQPMQWNSETTSVAPPRSLSIYQHH</sequence>
<keyword evidence="3" id="KW-1185">Reference proteome</keyword>
<proteinExistence type="predicted"/>